<sequence length="787" mass="88688">MKSYFRFLSRNKLYTLINVVGLVVSLMFIILLGDYTWRQFTIDSWHKQAERIVLVGNQDYFFMWPQAGGDIKAMCPEVEQSCAVMSQSGKIKYGERVIEDGDDKSSILLVDSSFFNIFDYELTQGNKRYALDKPDKCVITERLAKRLFGDKNPIGESVQITGERHVRIGHDDPYDSTLVYTVSAVAKNFDHTVLPNETQIIVNMQRYPQVMGYKLENYTMAYGPHGCSKVFLMLRPGANLDSKKAIIADYMSKNYYGKWDENPLTFTPLKDVMFAPQNNGTGMLKGDKTRLHILLAAVLAILFFAISNYINLTVANTGFRAKEMATRKLFGSSQKDISLKLIAESTLMVAVSFAIGLALAFALQDEAIDLFKGKIDLAGDISLGTVSVSIAFILLVGIISGIMPSWQISRFQPIDIVKGSFRFRSKMVLGKIFIILQNVVTVVMLTSALVIWLQLNHLIHAPLGYNTENMFVVSAPEGKDQTVRNLLEKMPFVEKIGTFSHTSLAGGSSSMRSIRRDEKLVTIYLIELDKNAYDLYGFKKKKDYGLTSDGYYLTEETMRQMEYADSTKEISWGGENKNPIAGVLYDVHRVNVLKGVDPFAIRITDTFNYPSFLVKTNGDKQAKAAFIDMLKEQGVPEADMEWYVQSLEENIANTFEDQQNTLKIISLFTIVAIVISVMGFIGMSLFFIRQRQKEIGIRKIMGSTSHEVMTLMLRTFCAPLLVSFVIAIPLSWYVMTDWLSNFSYRISLSPWIFAVTCAFALLVAVLSVSIQIIKAVRTNPVESIKTE</sequence>
<evidence type="ECO:0000256" key="5">
    <source>
        <dbReference type="ARBA" id="ARBA00023136"/>
    </source>
</evidence>
<dbReference type="GO" id="GO:0005886">
    <property type="term" value="C:plasma membrane"/>
    <property type="evidence" value="ECO:0007669"/>
    <property type="project" value="UniProtKB-SubCell"/>
</dbReference>
<keyword evidence="5 6" id="KW-0472">Membrane</keyword>
<dbReference type="AlphaFoldDB" id="A0A1H4E2D0"/>
<evidence type="ECO:0000313" key="10">
    <source>
        <dbReference type="Proteomes" id="UP000182257"/>
    </source>
</evidence>
<gene>
    <name evidence="9" type="ORF">SAMN05216462_2526</name>
</gene>
<evidence type="ECO:0000256" key="3">
    <source>
        <dbReference type="ARBA" id="ARBA00022692"/>
    </source>
</evidence>
<feature type="transmembrane region" description="Helical" evidence="6">
    <location>
        <begin position="708"/>
        <end position="731"/>
    </location>
</feature>
<dbReference type="Proteomes" id="UP000182257">
    <property type="component" value="Unassembled WGS sequence"/>
</dbReference>
<dbReference type="InterPro" id="IPR003838">
    <property type="entry name" value="ABC3_permease_C"/>
</dbReference>
<feature type="transmembrane region" description="Helical" evidence="6">
    <location>
        <begin position="428"/>
        <end position="453"/>
    </location>
</feature>
<evidence type="ECO:0000256" key="2">
    <source>
        <dbReference type="ARBA" id="ARBA00022475"/>
    </source>
</evidence>
<feature type="transmembrane region" description="Helical" evidence="6">
    <location>
        <begin position="751"/>
        <end position="773"/>
    </location>
</feature>
<dbReference type="Pfam" id="PF02687">
    <property type="entry name" value="FtsX"/>
    <property type="match status" value="2"/>
</dbReference>
<evidence type="ECO:0000313" key="9">
    <source>
        <dbReference type="EMBL" id="SEA78939.1"/>
    </source>
</evidence>
<keyword evidence="3 6" id="KW-0812">Transmembrane</keyword>
<evidence type="ECO:0000259" key="7">
    <source>
        <dbReference type="Pfam" id="PF02687"/>
    </source>
</evidence>
<keyword evidence="4 6" id="KW-1133">Transmembrane helix</keyword>
<accession>A0A1H4E2D0</accession>
<evidence type="ECO:0000256" key="4">
    <source>
        <dbReference type="ARBA" id="ARBA00022989"/>
    </source>
</evidence>
<organism evidence="9 10">
    <name type="scientific">Xylanibacter ruminicola</name>
    <name type="common">Prevotella ruminicola</name>
    <dbReference type="NCBI Taxonomy" id="839"/>
    <lineage>
        <taxon>Bacteria</taxon>
        <taxon>Pseudomonadati</taxon>
        <taxon>Bacteroidota</taxon>
        <taxon>Bacteroidia</taxon>
        <taxon>Bacteroidales</taxon>
        <taxon>Prevotellaceae</taxon>
        <taxon>Xylanibacter</taxon>
    </lineage>
</organism>
<dbReference type="PANTHER" id="PTHR30572">
    <property type="entry name" value="MEMBRANE COMPONENT OF TRANSPORTER-RELATED"/>
    <property type="match status" value="1"/>
</dbReference>
<name>A0A1H4E2D0_XYLRU</name>
<dbReference type="EMBL" id="FNRF01000005">
    <property type="protein sequence ID" value="SEA78939.1"/>
    <property type="molecule type" value="Genomic_DNA"/>
</dbReference>
<keyword evidence="2" id="KW-1003">Cell membrane</keyword>
<evidence type="ECO:0000259" key="8">
    <source>
        <dbReference type="Pfam" id="PF12704"/>
    </source>
</evidence>
<dbReference type="Pfam" id="PF12704">
    <property type="entry name" value="MacB_PCD"/>
    <property type="match status" value="1"/>
</dbReference>
<dbReference type="InterPro" id="IPR050250">
    <property type="entry name" value="Macrolide_Exporter_MacB"/>
</dbReference>
<dbReference type="RefSeq" id="WP_074761851.1">
    <property type="nucleotide sequence ID" value="NZ_FNRF01000005.1"/>
</dbReference>
<feature type="domain" description="ABC3 transporter permease C-terminal" evidence="7">
    <location>
        <begin position="667"/>
        <end position="780"/>
    </location>
</feature>
<proteinExistence type="predicted"/>
<dbReference type="InterPro" id="IPR025857">
    <property type="entry name" value="MacB_PCD"/>
</dbReference>
<feature type="transmembrane region" description="Helical" evidence="6">
    <location>
        <begin position="337"/>
        <end position="361"/>
    </location>
</feature>
<feature type="domain" description="ABC3 transporter permease C-terminal" evidence="7">
    <location>
        <begin position="297"/>
        <end position="413"/>
    </location>
</feature>
<feature type="transmembrane region" description="Helical" evidence="6">
    <location>
        <begin position="12"/>
        <end position="32"/>
    </location>
</feature>
<protein>
    <submittedName>
        <fullName evidence="9">Putative ABC transport system permease protein</fullName>
    </submittedName>
</protein>
<dbReference type="GO" id="GO:0022857">
    <property type="term" value="F:transmembrane transporter activity"/>
    <property type="evidence" value="ECO:0007669"/>
    <property type="project" value="TreeGrafter"/>
</dbReference>
<feature type="transmembrane region" description="Helical" evidence="6">
    <location>
        <begin position="664"/>
        <end position="688"/>
    </location>
</feature>
<comment type="subcellular location">
    <subcellularLocation>
        <location evidence="1">Cell membrane</location>
        <topology evidence="1">Multi-pass membrane protein</topology>
    </subcellularLocation>
</comment>
<dbReference type="OrthoDB" id="973976at2"/>
<evidence type="ECO:0000256" key="6">
    <source>
        <dbReference type="SAM" id="Phobius"/>
    </source>
</evidence>
<feature type="transmembrane region" description="Helical" evidence="6">
    <location>
        <begin position="381"/>
        <end position="403"/>
    </location>
</feature>
<dbReference type="PANTHER" id="PTHR30572:SF18">
    <property type="entry name" value="ABC-TYPE MACROLIDE FAMILY EXPORT SYSTEM PERMEASE COMPONENT 2"/>
    <property type="match status" value="1"/>
</dbReference>
<feature type="domain" description="MacB-like periplasmic core" evidence="8">
    <location>
        <begin position="15"/>
        <end position="246"/>
    </location>
</feature>
<evidence type="ECO:0000256" key="1">
    <source>
        <dbReference type="ARBA" id="ARBA00004651"/>
    </source>
</evidence>
<reference evidence="9 10" key="1">
    <citation type="submission" date="2016-10" db="EMBL/GenBank/DDBJ databases">
        <authorList>
            <person name="de Groot N.N."/>
        </authorList>
    </citation>
    <scope>NUCLEOTIDE SEQUENCE [LARGE SCALE GENOMIC DNA]</scope>
    <source>
        <strain evidence="9 10">D31d</strain>
    </source>
</reference>
<feature type="transmembrane region" description="Helical" evidence="6">
    <location>
        <begin position="293"/>
        <end position="316"/>
    </location>
</feature>